<feature type="binding site" evidence="5">
    <location>
        <position position="168"/>
    </location>
    <ligand>
        <name>S-adenosyl-L-methionine</name>
        <dbReference type="ChEBI" id="CHEBI:59789"/>
    </ligand>
</feature>
<dbReference type="VEuPathDB" id="TriTrypDB:TcBrA4_0098530"/>
<evidence type="ECO:0000313" key="10">
    <source>
        <dbReference type="Proteomes" id="UP000246121"/>
    </source>
</evidence>
<dbReference type="GO" id="GO:0003723">
    <property type="term" value="F:RNA binding"/>
    <property type="evidence" value="ECO:0007669"/>
    <property type="project" value="UniProtKB-UniRule"/>
</dbReference>
<sequence>MRCCNTTPTCIFSFSAGLFRCGWRSQSSSSSSSSLFSPRPGSRSRSASGGGGVALTPLRCPGGPRVKAEGLKHLFKVPHAGYLAKYDQRFILNLKLTHQIVSHLSRTTLKTHDKLLVELGPGTGALTRSLLTRPCVAVLGIEADERFNAHLEQIRQYTDGKFHWVNADVLRVNELDVLCSVFPRFIEQHQRRRSDARADETREKTGAEGNNDGDGEGYEGAPLRNSQRERILRRRFGRSAGFNHGTASDNNRDPVNSQSTGVAAAFAVTDRWWSDGDAKVEVVANLPFDVITELLMRYAVDCSRKQNLFVFGRVPLHVFTQKEIAERIIAPAGSIHFSRLSVLCQCFFHVQMRQTFKEMTYYPKTEVLGAMLTLQPRSVPLVPGMDAATLIHFTDLLMKPGQRGMTVHKALMKCVPAEVAQYMLQELRVDGALTVLDLTAEEICKLAMLWQRFLEASHSSKQTHEVKRRRAGNQLEMMNDMRPNERHIHTL</sequence>
<comment type="caution">
    <text evidence="5">Lacks conserved residue(s) required for the propagation of feature annotation.</text>
</comment>
<dbReference type="PANTHER" id="PTHR11727:SF26">
    <property type="entry name" value="RRNA ADENINE N(6)-METHYLTRANSFERASE"/>
    <property type="match status" value="1"/>
</dbReference>
<dbReference type="EC" id="2.1.1.-" evidence="6"/>
<evidence type="ECO:0000256" key="6">
    <source>
        <dbReference type="RuleBase" id="RU362106"/>
    </source>
</evidence>
<gene>
    <name evidence="9" type="ORF">C4B63_54g65</name>
</gene>
<dbReference type="VEuPathDB" id="TriTrypDB:Tc_MARK_3855"/>
<dbReference type="VEuPathDB" id="TriTrypDB:C4B63_54g65"/>
<feature type="compositionally biased region" description="Basic and acidic residues" evidence="7">
    <location>
        <begin position="482"/>
        <end position="491"/>
    </location>
</feature>
<dbReference type="VEuPathDB" id="TriTrypDB:TCSYLVIO_005111"/>
<dbReference type="PROSITE" id="PS01131">
    <property type="entry name" value="RRNA_A_DIMETH"/>
    <property type="match status" value="1"/>
</dbReference>
<evidence type="ECO:0000313" key="9">
    <source>
        <dbReference type="EMBL" id="PWU90039.1"/>
    </source>
</evidence>
<dbReference type="GO" id="GO:0000179">
    <property type="term" value="F:rRNA (adenine-N6,N6-)-dimethyltransferase activity"/>
    <property type="evidence" value="ECO:0007669"/>
    <property type="project" value="UniProtKB-UniRule"/>
</dbReference>
<dbReference type="VEuPathDB" id="TriTrypDB:C3747_70g182"/>
<dbReference type="InterPro" id="IPR020598">
    <property type="entry name" value="rRNA_Ade_methylase_Trfase_N"/>
</dbReference>
<dbReference type="InterPro" id="IPR029063">
    <property type="entry name" value="SAM-dependent_MTases_sf"/>
</dbReference>
<dbReference type="VEuPathDB" id="TriTrypDB:BCY84_19630"/>
<dbReference type="AlphaFoldDB" id="A0A2V2V114"/>
<keyword evidence="6" id="KW-0698">rRNA processing</keyword>
<comment type="caution">
    <text evidence="9">The sequence shown here is derived from an EMBL/GenBank/DDBJ whole genome shotgun (WGS) entry which is preliminary data.</text>
</comment>
<evidence type="ECO:0000256" key="2">
    <source>
        <dbReference type="ARBA" id="ARBA00022679"/>
    </source>
</evidence>
<feature type="binding site" evidence="5">
    <location>
        <position position="120"/>
    </location>
    <ligand>
        <name>S-adenosyl-L-methionine</name>
        <dbReference type="ChEBI" id="CHEBI:59789"/>
    </ligand>
</feature>
<reference evidence="9 10" key="1">
    <citation type="journal article" date="2018" name="Microb. Genom.">
        <title>Expanding an expanded genome: long-read sequencing of Trypanosoma cruzi.</title>
        <authorList>
            <person name="Berna L."/>
            <person name="Rodriguez M."/>
            <person name="Chiribao M.L."/>
            <person name="Parodi-Talice A."/>
            <person name="Pita S."/>
            <person name="Rijo G."/>
            <person name="Alvarez-Valin F."/>
            <person name="Robello C."/>
        </authorList>
    </citation>
    <scope>NUCLEOTIDE SEQUENCE [LARGE SCALE GENOMIC DNA]</scope>
    <source>
        <strain evidence="9 10">Dm28c</strain>
    </source>
</reference>
<dbReference type="VEuPathDB" id="TriTrypDB:TcCLB.503841.30"/>
<dbReference type="CDD" id="cd02440">
    <property type="entry name" value="AdoMet_MTases"/>
    <property type="match status" value="1"/>
</dbReference>
<feature type="compositionally biased region" description="Basic and acidic residues" evidence="7">
    <location>
        <begin position="190"/>
        <end position="206"/>
    </location>
</feature>
<dbReference type="VEuPathDB" id="TriTrypDB:TcCL_ESM01184"/>
<dbReference type="InterPro" id="IPR001737">
    <property type="entry name" value="KsgA/Erm"/>
</dbReference>
<dbReference type="VEuPathDB" id="TriTrypDB:TcCLB.511463.10"/>
<dbReference type="Pfam" id="PF00398">
    <property type="entry name" value="RrnaAD"/>
    <property type="match status" value="2"/>
</dbReference>
<keyword evidence="4 5" id="KW-0694">RNA-binding</keyword>
<dbReference type="Proteomes" id="UP000246121">
    <property type="component" value="Unassembled WGS sequence"/>
</dbReference>
<dbReference type="VEuPathDB" id="TriTrypDB:TcG_03875"/>
<evidence type="ECO:0000256" key="1">
    <source>
        <dbReference type="ARBA" id="ARBA00022603"/>
    </source>
</evidence>
<comment type="similarity">
    <text evidence="5 6">Belongs to the class I-like SAM-binding methyltransferase superfamily. rRNA adenine N(6)-methyltransferase family.</text>
</comment>
<name>A0A2V2V114_TRYCR</name>
<feature type="region of interest" description="Disordered" evidence="7">
    <location>
        <begin position="190"/>
        <end position="224"/>
    </location>
</feature>
<dbReference type="GO" id="GO:0005730">
    <property type="term" value="C:nucleolus"/>
    <property type="evidence" value="ECO:0007669"/>
    <property type="project" value="TreeGrafter"/>
</dbReference>
<evidence type="ECO:0000256" key="4">
    <source>
        <dbReference type="ARBA" id="ARBA00022884"/>
    </source>
</evidence>
<evidence type="ECO:0000256" key="3">
    <source>
        <dbReference type="ARBA" id="ARBA00022691"/>
    </source>
</evidence>
<keyword evidence="3 5" id="KW-0949">S-adenosyl-L-methionine</keyword>
<feature type="binding site" evidence="5">
    <location>
        <position position="285"/>
    </location>
    <ligand>
        <name>S-adenosyl-L-methionine</name>
        <dbReference type="ChEBI" id="CHEBI:59789"/>
    </ligand>
</feature>
<dbReference type="VEuPathDB" id="TriTrypDB:TCDM_03639"/>
<feature type="compositionally biased region" description="Low complexity" evidence="7">
    <location>
        <begin position="28"/>
        <end position="47"/>
    </location>
</feature>
<feature type="binding site" evidence="5">
    <location>
        <position position="142"/>
    </location>
    <ligand>
        <name>S-adenosyl-L-methionine</name>
        <dbReference type="ChEBI" id="CHEBI:59789"/>
    </ligand>
</feature>
<evidence type="ECO:0000259" key="8">
    <source>
        <dbReference type="SMART" id="SM00650"/>
    </source>
</evidence>
<evidence type="ECO:0000256" key="5">
    <source>
        <dbReference type="PROSITE-ProRule" id="PRU01026"/>
    </source>
</evidence>
<protein>
    <recommendedName>
        <fullName evidence="6">rRNA adenine N(6)-methyltransferase</fullName>
        <ecNumber evidence="6">2.1.1.-</ecNumber>
    </recommendedName>
</protein>
<feature type="region of interest" description="Disordered" evidence="7">
    <location>
        <begin position="28"/>
        <end position="55"/>
    </location>
</feature>
<dbReference type="EMBL" id="PRFA01000054">
    <property type="protein sequence ID" value="PWU90039.1"/>
    <property type="molecule type" value="Genomic_DNA"/>
</dbReference>
<feature type="domain" description="Ribosomal RNA adenine methylase transferase N-terminal" evidence="8">
    <location>
        <begin position="96"/>
        <end position="378"/>
    </location>
</feature>
<dbReference type="PROSITE" id="PS51689">
    <property type="entry name" value="SAM_RNA_A_N6_MT"/>
    <property type="match status" value="1"/>
</dbReference>
<dbReference type="VEuPathDB" id="TriTrypDB:ECC02_006419"/>
<dbReference type="PANTHER" id="PTHR11727">
    <property type="entry name" value="DIMETHYLADENOSINE TRANSFERASE"/>
    <property type="match status" value="1"/>
</dbReference>
<accession>A0A2V2V114</accession>
<dbReference type="SUPFAM" id="SSF53335">
    <property type="entry name" value="S-adenosyl-L-methionine-dependent methyltransferases"/>
    <property type="match status" value="1"/>
</dbReference>
<keyword evidence="2 5" id="KW-0808">Transferase</keyword>
<dbReference type="SMART" id="SM00650">
    <property type="entry name" value="rADc"/>
    <property type="match status" value="1"/>
</dbReference>
<proteinExistence type="inferred from homology"/>
<evidence type="ECO:0000256" key="7">
    <source>
        <dbReference type="SAM" id="MobiDB-lite"/>
    </source>
</evidence>
<dbReference type="Gene3D" id="3.40.50.150">
    <property type="entry name" value="Vaccinia Virus protein VP39"/>
    <property type="match status" value="1"/>
</dbReference>
<feature type="region of interest" description="Disordered" evidence="7">
    <location>
        <begin position="461"/>
        <end position="491"/>
    </location>
</feature>
<organism evidence="9 10">
    <name type="scientific">Trypanosoma cruzi</name>
    <dbReference type="NCBI Taxonomy" id="5693"/>
    <lineage>
        <taxon>Eukaryota</taxon>
        <taxon>Discoba</taxon>
        <taxon>Euglenozoa</taxon>
        <taxon>Kinetoplastea</taxon>
        <taxon>Metakinetoplastina</taxon>
        <taxon>Trypanosomatida</taxon>
        <taxon>Trypanosomatidae</taxon>
        <taxon>Trypanosoma</taxon>
        <taxon>Schizotrypanum</taxon>
    </lineage>
</organism>
<feature type="binding site" evidence="5">
    <location>
        <position position="91"/>
    </location>
    <ligand>
        <name>S-adenosyl-L-methionine</name>
        <dbReference type="ChEBI" id="CHEBI:59789"/>
    </ligand>
</feature>
<dbReference type="InterPro" id="IPR020596">
    <property type="entry name" value="rRNA_Ade_Mease_Trfase_CS"/>
</dbReference>
<keyword evidence="1 5" id="KW-0489">Methyltransferase</keyword>